<keyword evidence="3" id="KW-1185">Reference proteome</keyword>
<proteinExistence type="predicted"/>
<name>A0A914Z7T0_9BILA</name>
<sequence length="233" mass="26963">MRQKFFLYFLLIGCYYICFRVDGIIPVDGSFTKKFTKNGFEHFAELFQSGSRSFVLKYFDKHYNITVEIPLHVQGLKGFHVCTGVILTIFLQDNEHNIWQCHLPGYIPDPLKLVCRILENFQRANCSDQREEFTPNLSPTTKNNENVSTSNVMIMASLFIFLLLILLAFLIFNLFLKGQKQRQKKTEPEGELLGPNSNVDNLEENKPDKTNEIEKLLVNQQKILTQFNSALLS</sequence>
<evidence type="ECO:0000256" key="1">
    <source>
        <dbReference type="SAM" id="MobiDB-lite"/>
    </source>
</evidence>
<evidence type="ECO:0000256" key="2">
    <source>
        <dbReference type="SAM" id="Phobius"/>
    </source>
</evidence>
<evidence type="ECO:0000313" key="4">
    <source>
        <dbReference type="WBParaSite" id="PSU_v2.g7924.t1"/>
    </source>
</evidence>
<feature type="region of interest" description="Disordered" evidence="1">
    <location>
        <begin position="185"/>
        <end position="206"/>
    </location>
</feature>
<evidence type="ECO:0000313" key="3">
    <source>
        <dbReference type="Proteomes" id="UP000887577"/>
    </source>
</evidence>
<keyword evidence="2" id="KW-1133">Transmembrane helix</keyword>
<dbReference type="Proteomes" id="UP000887577">
    <property type="component" value="Unplaced"/>
</dbReference>
<keyword evidence="2" id="KW-0472">Membrane</keyword>
<accession>A0A914Z7T0</accession>
<keyword evidence="2" id="KW-0812">Transmembrane</keyword>
<reference evidence="4" key="1">
    <citation type="submission" date="2022-11" db="UniProtKB">
        <authorList>
            <consortium name="WormBaseParasite"/>
        </authorList>
    </citation>
    <scope>IDENTIFICATION</scope>
</reference>
<protein>
    <submittedName>
        <fullName evidence="4">Transmembrane protein</fullName>
    </submittedName>
</protein>
<dbReference type="AlphaFoldDB" id="A0A914Z7T0"/>
<dbReference type="WBParaSite" id="PSU_v2.g7924.t1">
    <property type="protein sequence ID" value="PSU_v2.g7924.t1"/>
    <property type="gene ID" value="PSU_v2.g7924"/>
</dbReference>
<organism evidence="3 4">
    <name type="scientific">Panagrolaimus superbus</name>
    <dbReference type="NCBI Taxonomy" id="310955"/>
    <lineage>
        <taxon>Eukaryota</taxon>
        <taxon>Metazoa</taxon>
        <taxon>Ecdysozoa</taxon>
        <taxon>Nematoda</taxon>
        <taxon>Chromadorea</taxon>
        <taxon>Rhabditida</taxon>
        <taxon>Tylenchina</taxon>
        <taxon>Panagrolaimomorpha</taxon>
        <taxon>Panagrolaimoidea</taxon>
        <taxon>Panagrolaimidae</taxon>
        <taxon>Panagrolaimus</taxon>
    </lineage>
</organism>
<feature type="transmembrane region" description="Helical" evidence="2">
    <location>
        <begin position="152"/>
        <end position="176"/>
    </location>
</feature>